<evidence type="ECO:0000313" key="2">
    <source>
        <dbReference type="Proteomes" id="UP001143856"/>
    </source>
</evidence>
<protein>
    <submittedName>
        <fullName evidence="1">Uncharacterized protein</fullName>
    </submittedName>
</protein>
<dbReference type="EMBL" id="JAPDGR010000486">
    <property type="protein sequence ID" value="KAJ2989830.1"/>
    <property type="molecule type" value="Genomic_DNA"/>
</dbReference>
<comment type="caution">
    <text evidence="1">The sequence shown here is derived from an EMBL/GenBank/DDBJ whole genome shotgun (WGS) entry which is preliminary data.</text>
</comment>
<reference evidence="1" key="1">
    <citation type="submission" date="2022-10" db="EMBL/GenBank/DDBJ databases">
        <title>Genome Sequence of Xylaria curta.</title>
        <authorList>
            <person name="Buettner E."/>
        </authorList>
    </citation>
    <scope>NUCLEOTIDE SEQUENCE</scope>
    <source>
        <strain evidence="1">Babe10</strain>
    </source>
</reference>
<keyword evidence="2" id="KW-1185">Reference proteome</keyword>
<evidence type="ECO:0000313" key="1">
    <source>
        <dbReference type="EMBL" id="KAJ2989830.1"/>
    </source>
</evidence>
<sequence>MDLLRIEPPQNDFDSPPATYTSNSHMALLISDHVVQCLQDFRATSLELRERSETVREKLLDEFARFKLWAGNIGAHRKGRSSLDWRLRDASHLRGLVVNLLTDLKSALNDILSILDKELNAGVGSVSLPNEVPTLEGYIGPDDEVDDDTEVLEITADIEDIIGCLLRLSVSIRNPAPHDHFMASKFIDTSYFEEYDVEHVKAKLRHVDPALAYRLGKAISQRRQYFKYRETHHQKLMAGLDLDSRRSEAGVQSTVASSIPTALKDSESSSLRLEEEETSNSGASQTSYATSGPDSGRLKIPPLPKQASDGPFECPYCYMMISVSTVIQWKRHVNADLRPYICLEPDCLTSEQQYAKRHEWVEHLNQKHWRVFRCPYSCKSADFVTPSHLENHLRQSHPEISSQKDLSMILNICKRSRTWPEETECPLCLQVLHSKREYARHVGRHQTELALFALPNTGEDINEDEEEENQSDDPQRLNKAGRQTGWNTEESELSDGDLELEHILNRLDQPLALVESPKSEQQQDRPIRPSIETAVSDLSSTPPQEQEPSTTVRLSRKSSTSLPYISPTQAEPGEPNMSTCYITTCEFMKKHTNACIRGATEGLAPKRILGGTSETGTLESSIIARNLAVDSLPEEREVLGEAAIKSANEIPSDPNSIARTLPLTAEEIQHAKSIDRELPSDIQPELGGVDQSHKK</sequence>
<name>A0ACC1PDG4_9PEZI</name>
<dbReference type="Proteomes" id="UP001143856">
    <property type="component" value="Unassembled WGS sequence"/>
</dbReference>
<proteinExistence type="predicted"/>
<accession>A0ACC1PDG4</accession>
<organism evidence="1 2">
    <name type="scientific">Xylaria curta</name>
    <dbReference type="NCBI Taxonomy" id="42375"/>
    <lineage>
        <taxon>Eukaryota</taxon>
        <taxon>Fungi</taxon>
        <taxon>Dikarya</taxon>
        <taxon>Ascomycota</taxon>
        <taxon>Pezizomycotina</taxon>
        <taxon>Sordariomycetes</taxon>
        <taxon>Xylariomycetidae</taxon>
        <taxon>Xylariales</taxon>
        <taxon>Xylariaceae</taxon>
        <taxon>Xylaria</taxon>
    </lineage>
</organism>
<gene>
    <name evidence="1" type="ORF">NUW58_g3267</name>
</gene>